<dbReference type="GeneID" id="59350683"/>
<evidence type="ECO:0000313" key="2">
    <source>
        <dbReference type="EMBL" id="KAF7292665.1"/>
    </source>
</evidence>
<dbReference type="OrthoDB" id="3059771at2759"/>
<accession>A0A8H6S5M4</accession>
<evidence type="ECO:0000313" key="3">
    <source>
        <dbReference type="Proteomes" id="UP000636479"/>
    </source>
</evidence>
<proteinExistence type="predicted"/>
<feature type="region of interest" description="Disordered" evidence="1">
    <location>
        <begin position="10"/>
        <end position="63"/>
    </location>
</feature>
<organism evidence="2 3">
    <name type="scientific">Mycena indigotica</name>
    <dbReference type="NCBI Taxonomy" id="2126181"/>
    <lineage>
        <taxon>Eukaryota</taxon>
        <taxon>Fungi</taxon>
        <taxon>Dikarya</taxon>
        <taxon>Basidiomycota</taxon>
        <taxon>Agaricomycotina</taxon>
        <taxon>Agaricomycetes</taxon>
        <taxon>Agaricomycetidae</taxon>
        <taxon>Agaricales</taxon>
        <taxon>Marasmiineae</taxon>
        <taxon>Mycenaceae</taxon>
        <taxon>Mycena</taxon>
    </lineage>
</organism>
<reference evidence="2" key="1">
    <citation type="submission" date="2020-05" db="EMBL/GenBank/DDBJ databases">
        <title>Mycena genomes resolve the evolution of fungal bioluminescence.</title>
        <authorList>
            <person name="Tsai I.J."/>
        </authorList>
    </citation>
    <scope>NUCLEOTIDE SEQUENCE</scope>
    <source>
        <strain evidence="2">171206Taipei</strain>
    </source>
</reference>
<evidence type="ECO:0000256" key="1">
    <source>
        <dbReference type="SAM" id="MobiDB-lite"/>
    </source>
</evidence>
<keyword evidence="3" id="KW-1185">Reference proteome</keyword>
<feature type="compositionally biased region" description="Basic residues" evidence="1">
    <location>
        <begin position="108"/>
        <end position="119"/>
    </location>
</feature>
<dbReference type="EMBL" id="JACAZF010000011">
    <property type="protein sequence ID" value="KAF7292665.1"/>
    <property type="molecule type" value="Genomic_DNA"/>
</dbReference>
<dbReference type="AlphaFoldDB" id="A0A8H6S5M4"/>
<sequence>MSLRVAFPFPAMSLTTPTPATTSHPLLRSSRQRPLLPARQPGPVPSNDSPSTNDVPAAINLPVRERTTSIETIRLSAPVRPKLSLTSLLKPKPSLSAAVEPVAETKIPKRIGTSRKRTRSTSEPEPDESSKGTASGTRARIRQRTDSFSIRARKDSERLALKIVTNEPNDFGDTITPHTFKSNGGANTLNNGNFGQVSKSRRATVSDDKELLSFPSVPRPTSPAISLDPGARRHLRVVPGARMNKYGCYEPAIDDFALAITTPSGSPEFEVWDQEEEYFFVGPLSLHLTLKDPAKWAGLPLSHPNVSVSELVCMSKPVLSATHPYNHVSVHAAHPPGFSTRYDGIKADQPHSNPKHGVSIDPVWLRTYPEPDGTGARGWAMHFQVPIATRLFEKCDTRAFTLDASILVGGKPIVVGGAAMCVSHLRREREMTPGSRAVTTA</sequence>
<dbReference type="RefSeq" id="XP_037215093.1">
    <property type="nucleotide sequence ID" value="XM_037368167.1"/>
</dbReference>
<name>A0A8H6S5M4_9AGAR</name>
<comment type="caution">
    <text evidence="2">The sequence shown here is derived from an EMBL/GenBank/DDBJ whole genome shotgun (WGS) entry which is preliminary data.</text>
</comment>
<feature type="compositionally biased region" description="Polar residues" evidence="1">
    <location>
        <begin position="13"/>
        <end position="22"/>
    </location>
</feature>
<feature type="region of interest" description="Disordered" evidence="1">
    <location>
        <begin position="106"/>
        <end position="148"/>
    </location>
</feature>
<dbReference type="Proteomes" id="UP000636479">
    <property type="component" value="Unassembled WGS sequence"/>
</dbReference>
<gene>
    <name evidence="2" type="ORF">MIND_01164700</name>
</gene>
<feature type="compositionally biased region" description="Low complexity" evidence="1">
    <location>
        <begin position="23"/>
        <end position="37"/>
    </location>
</feature>
<protein>
    <submittedName>
        <fullName evidence="2">Uncharacterized protein</fullName>
    </submittedName>
</protein>